<accession>A0AA37SYD8</accession>
<dbReference type="GO" id="GO:0016811">
    <property type="term" value="F:hydrolase activity, acting on carbon-nitrogen (but not peptide) bonds, in linear amides"/>
    <property type="evidence" value="ECO:0007669"/>
    <property type="project" value="InterPro"/>
</dbReference>
<reference evidence="4" key="1">
    <citation type="journal article" date="2014" name="Int. J. Syst. Evol. Microbiol.">
        <title>Complete genome sequence of Corynebacterium casei LMG S-19264T (=DSM 44701T), isolated from a smear-ripened cheese.</title>
        <authorList>
            <consortium name="US DOE Joint Genome Institute (JGI-PGF)"/>
            <person name="Walter F."/>
            <person name="Albersmeier A."/>
            <person name="Kalinowski J."/>
            <person name="Ruckert C."/>
        </authorList>
    </citation>
    <scope>NUCLEOTIDE SEQUENCE</scope>
    <source>
        <strain evidence="4">NBRC 110023</strain>
    </source>
</reference>
<keyword evidence="5" id="KW-1185">Reference proteome</keyword>
<dbReference type="CDD" id="cd07572">
    <property type="entry name" value="nit"/>
    <property type="match status" value="1"/>
</dbReference>
<proteinExistence type="inferred from homology"/>
<dbReference type="InterPro" id="IPR003010">
    <property type="entry name" value="C-N_Hydrolase"/>
</dbReference>
<dbReference type="Gene3D" id="3.60.110.10">
    <property type="entry name" value="Carbon-nitrogen hydrolase"/>
    <property type="match status" value="1"/>
</dbReference>
<sequence>MVNLHALQMTSSDNVTENLSCVEGLLAKLFTSSFANTGAHDENIVVLPECFSMFGCGGRAMLARAEALGDGEVQLALSSLAKQYQLYLVGGSMPITSNEPQKYFACSIIYGPNGELVSRYNKMHLFDVNVDDNTQNYNESAYTTAGHCCSVASLPFARVGQSICYDLRFPELYRKMNFPDIVVVPSAFTQVTGEAHWHALLKARAIENQCYVVAANQSGKHQDGRETFGHSCIYSPWGELLSIIKSGQGMASSVFNKDALTKIRKAMPVRSHIRGNYE</sequence>
<dbReference type="InterPro" id="IPR036526">
    <property type="entry name" value="C-N_Hydrolase_sf"/>
</dbReference>
<dbReference type="InterPro" id="IPR001110">
    <property type="entry name" value="UPF0012_CS"/>
</dbReference>
<dbReference type="PANTHER" id="PTHR23088:SF27">
    <property type="entry name" value="DEAMINATED GLUTATHIONE AMIDASE"/>
    <property type="match status" value="1"/>
</dbReference>
<organism evidence="4 5">
    <name type="scientific">Agaribacter marinus</name>
    <dbReference type="NCBI Taxonomy" id="1431249"/>
    <lineage>
        <taxon>Bacteria</taxon>
        <taxon>Pseudomonadati</taxon>
        <taxon>Pseudomonadota</taxon>
        <taxon>Gammaproteobacteria</taxon>
        <taxon>Alteromonadales</taxon>
        <taxon>Alteromonadaceae</taxon>
        <taxon>Agaribacter</taxon>
    </lineage>
</organism>
<evidence type="ECO:0000313" key="5">
    <source>
        <dbReference type="Proteomes" id="UP001156601"/>
    </source>
</evidence>
<dbReference type="Proteomes" id="UP001156601">
    <property type="component" value="Unassembled WGS sequence"/>
</dbReference>
<dbReference type="AlphaFoldDB" id="A0AA37SYD8"/>
<gene>
    <name evidence="4" type="ORF">GCM10007852_31600</name>
</gene>
<dbReference type="EMBL" id="BSOT01000009">
    <property type="protein sequence ID" value="GLR72252.1"/>
    <property type="molecule type" value="Genomic_DNA"/>
</dbReference>
<evidence type="ECO:0000256" key="2">
    <source>
        <dbReference type="ARBA" id="ARBA00022801"/>
    </source>
</evidence>
<dbReference type="PANTHER" id="PTHR23088">
    <property type="entry name" value="NITRILASE-RELATED"/>
    <property type="match status" value="1"/>
</dbReference>
<keyword evidence="2 4" id="KW-0378">Hydrolase</keyword>
<evidence type="ECO:0000256" key="1">
    <source>
        <dbReference type="ARBA" id="ARBA00010613"/>
    </source>
</evidence>
<comment type="similarity">
    <text evidence="1">Belongs to the carbon-nitrogen hydrolase superfamily. NIT1/NIT2 family.</text>
</comment>
<dbReference type="SUPFAM" id="SSF56317">
    <property type="entry name" value="Carbon-nitrogen hydrolase"/>
    <property type="match status" value="1"/>
</dbReference>
<feature type="domain" description="CN hydrolase" evidence="3">
    <location>
        <begin position="1"/>
        <end position="257"/>
    </location>
</feature>
<dbReference type="PROSITE" id="PS01227">
    <property type="entry name" value="UPF0012"/>
    <property type="match status" value="1"/>
</dbReference>
<reference evidence="4" key="2">
    <citation type="submission" date="2023-01" db="EMBL/GenBank/DDBJ databases">
        <title>Draft genome sequence of Agaribacter marinus strain NBRC 110023.</title>
        <authorList>
            <person name="Sun Q."/>
            <person name="Mori K."/>
        </authorList>
    </citation>
    <scope>NUCLEOTIDE SEQUENCE</scope>
    <source>
        <strain evidence="4">NBRC 110023</strain>
    </source>
</reference>
<dbReference type="PROSITE" id="PS50263">
    <property type="entry name" value="CN_HYDROLASE"/>
    <property type="match status" value="1"/>
</dbReference>
<protein>
    <submittedName>
        <fullName evidence="4">Hydrolase</fullName>
    </submittedName>
</protein>
<evidence type="ECO:0000259" key="3">
    <source>
        <dbReference type="PROSITE" id="PS50263"/>
    </source>
</evidence>
<dbReference type="Pfam" id="PF00795">
    <property type="entry name" value="CN_hydrolase"/>
    <property type="match status" value="1"/>
</dbReference>
<comment type="caution">
    <text evidence="4">The sequence shown here is derived from an EMBL/GenBank/DDBJ whole genome shotgun (WGS) entry which is preliminary data.</text>
</comment>
<name>A0AA37SYD8_9ALTE</name>
<dbReference type="InterPro" id="IPR045254">
    <property type="entry name" value="Nit1/2_C-N_Hydrolase"/>
</dbReference>
<evidence type="ECO:0000313" key="4">
    <source>
        <dbReference type="EMBL" id="GLR72252.1"/>
    </source>
</evidence>